<keyword evidence="10" id="KW-0444">Lipid biosynthesis</keyword>
<dbReference type="Gene3D" id="1.10.10.60">
    <property type="entry name" value="Homeodomain-like"/>
    <property type="match status" value="1"/>
</dbReference>
<dbReference type="InterPro" id="IPR017970">
    <property type="entry name" value="Homeobox_CS"/>
</dbReference>
<dbReference type="GO" id="GO:0000981">
    <property type="term" value="F:DNA-binding transcription factor activity, RNA polymerase II-specific"/>
    <property type="evidence" value="ECO:0007669"/>
    <property type="project" value="InterPro"/>
</dbReference>
<keyword evidence="5 8" id="KW-0371">Homeobox</keyword>
<dbReference type="InterPro" id="IPR002123">
    <property type="entry name" value="Plipid/glycerol_acylTrfase"/>
</dbReference>
<dbReference type="AlphaFoldDB" id="A0AA84ZKR5"/>
<keyword evidence="10" id="KW-0594">Phospholipid biosynthesis</keyword>
<comment type="similarity">
    <text evidence="2 10">Belongs to the 1-acyl-sn-glycerol-3-phosphate acyltransferase family.</text>
</comment>
<dbReference type="InterPro" id="IPR009057">
    <property type="entry name" value="Homeodomain-like_sf"/>
</dbReference>
<evidence type="ECO:0000256" key="1">
    <source>
        <dbReference type="ARBA" id="ARBA00004728"/>
    </source>
</evidence>
<dbReference type="Pfam" id="PF01553">
    <property type="entry name" value="Acyltransferase"/>
    <property type="match status" value="1"/>
</dbReference>
<dbReference type="PROSITE" id="PS00027">
    <property type="entry name" value="HOMEOBOX_1"/>
    <property type="match status" value="1"/>
</dbReference>
<dbReference type="SUPFAM" id="SSF46689">
    <property type="entry name" value="Homeodomain-like"/>
    <property type="match status" value="1"/>
</dbReference>
<comment type="domain">
    <text evidence="10">The HXXXXD motif is essential for acyltransferase activity and may constitute the binding site for the phosphate moiety of the glycerol-3-phosphate.</text>
</comment>
<dbReference type="CDD" id="cd07989">
    <property type="entry name" value="LPLAT_AGPAT-like"/>
    <property type="match status" value="1"/>
</dbReference>
<accession>A0AA84ZKR5</accession>
<evidence type="ECO:0000259" key="11">
    <source>
        <dbReference type="PROSITE" id="PS50071"/>
    </source>
</evidence>
<dbReference type="WBParaSite" id="SMRG1_36370.1">
    <property type="protein sequence ID" value="SMRG1_36370.1"/>
    <property type="gene ID" value="SMRG1_36370"/>
</dbReference>
<dbReference type="SMART" id="SM00389">
    <property type="entry name" value="HOX"/>
    <property type="match status" value="1"/>
</dbReference>
<proteinExistence type="inferred from homology"/>
<keyword evidence="3 10" id="KW-0808">Transferase</keyword>
<evidence type="ECO:0000256" key="6">
    <source>
        <dbReference type="ARBA" id="ARBA00023242"/>
    </source>
</evidence>
<dbReference type="PANTHER" id="PTHR10434:SF11">
    <property type="entry name" value="1-ACYL-SN-GLYCEROL-3-PHOSPHATE ACYLTRANSFERASE"/>
    <property type="match status" value="1"/>
</dbReference>
<feature type="domain" description="Homeobox" evidence="11">
    <location>
        <begin position="110"/>
        <end position="170"/>
    </location>
</feature>
<organism evidence="12 13">
    <name type="scientific">Schistosoma margrebowiei</name>
    <dbReference type="NCBI Taxonomy" id="48269"/>
    <lineage>
        <taxon>Eukaryota</taxon>
        <taxon>Metazoa</taxon>
        <taxon>Spiralia</taxon>
        <taxon>Lophotrochozoa</taxon>
        <taxon>Platyhelminthes</taxon>
        <taxon>Trematoda</taxon>
        <taxon>Digenea</taxon>
        <taxon>Strigeidida</taxon>
        <taxon>Schistosomatoidea</taxon>
        <taxon>Schistosomatidae</taxon>
        <taxon>Schistosoma</taxon>
    </lineage>
</organism>
<comment type="pathway">
    <text evidence="1">Phospholipid metabolism; CDP-diacylglycerol biosynthesis; CDP-diacylglycerol from sn-glycerol 3-phosphate: step 2/3.</text>
</comment>
<evidence type="ECO:0000256" key="8">
    <source>
        <dbReference type="PROSITE-ProRule" id="PRU00108"/>
    </source>
</evidence>
<keyword evidence="10" id="KW-1208">Phospholipid metabolism</keyword>
<evidence type="ECO:0000256" key="3">
    <source>
        <dbReference type="ARBA" id="ARBA00022679"/>
    </source>
</evidence>
<dbReference type="GO" id="GO:0005634">
    <property type="term" value="C:nucleus"/>
    <property type="evidence" value="ECO:0007669"/>
    <property type="project" value="UniProtKB-SubCell"/>
</dbReference>
<evidence type="ECO:0000256" key="10">
    <source>
        <dbReference type="RuleBase" id="RU361267"/>
    </source>
</evidence>
<dbReference type="Pfam" id="PF00046">
    <property type="entry name" value="Homeodomain"/>
    <property type="match status" value="1"/>
</dbReference>
<name>A0AA84ZKR5_9TREM</name>
<dbReference type="NCBIfam" id="TIGR00530">
    <property type="entry name" value="AGP_acyltrn"/>
    <property type="match status" value="1"/>
</dbReference>
<feature type="DNA-binding region" description="Homeobox" evidence="8">
    <location>
        <begin position="112"/>
        <end position="171"/>
    </location>
</feature>
<sequence length="533" mass="61167">MNGFTIDAILGNQIVQQNNLTLNNTQMIDNNHTEQIKTLYQNSTINTNINGNKLNSNRITTFESIQTILPKYTFNERLNYSELSEQDHNNNSNNSIIQNNNHIVYSSKIYKNRSPRIPFSPDQIFGLERKFQNSKYLSGWEVKQLAKNLSLTETRVKIWFQNRRARERRDSIEFNSNNSIKSLKTDNDYFTQSYHEHDEYIIQNSYNLSSIAIDNQIDYQYKHNNTLSNSCISSLPFTAFHSNLQKSDFIFNFIPDVKQPLNQTNNELLIPGSIKNDFVNIDKQDELLTGISNITVNKAMQHNNNSNDNNNDNNYFIIPVTHNTDAYSTMMFVRYLAFSGRMVGLNPVVEDDHLLSGEPCIYVLNHQSCIDIAGVGDIWPKRCSVVSKASLKFMGFLGMVMWLSKTICIDRSHHTDAISAMEKAAIEAKQDKVSVFIFPEGTRSDAGYLLPFKKGAFHMAIECQFPIQPIVVEPYAKFLDHKKKLFKSATYKVKVLPKIDTKGMNKSQVDQLLNETRERMVAAFEMMKGTISN</sequence>
<evidence type="ECO:0000256" key="9">
    <source>
        <dbReference type="RuleBase" id="RU000682"/>
    </source>
</evidence>
<comment type="subcellular location">
    <subcellularLocation>
        <location evidence="8 9">Nucleus</location>
    </subcellularLocation>
</comment>
<dbReference type="EC" id="2.3.1.51" evidence="10"/>
<dbReference type="Proteomes" id="UP000050790">
    <property type="component" value="Unassembled WGS sequence"/>
</dbReference>
<reference evidence="13" key="1">
    <citation type="submission" date="2023-11" db="UniProtKB">
        <authorList>
            <consortium name="WormBaseParasite"/>
        </authorList>
    </citation>
    <scope>IDENTIFICATION</scope>
</reference>
<dbReference type="SUPFAM" id="SSF69593">
    <property type="entry name" value="Glycerol-3-phosphate (1)-acyltransferase"/>
    <property type="match status" value="1"/>
</dbReference>
<keyword evidence="6 8" id="KW-0539">Nucleus</keyword>
<dbReference type="InterPro" id="IPR001356">
    <property type="entry name" value="HD"/>
</dbReference>
<dbReference type="InterPro" id="IPR004552">
    <property type="entry name" value="AGP_acyltrans"/>
</dbReference>
<evidence type="ECO:0000256" key="5">
    <source>
        <dbReference type="ARBA" id="ARBA00023155"/>
    </source>
</evidence>
<dbReference type="GO" id="GO:0006654">
    <property type="term" value="P:phosphatidic acid biosynthetic process"/>
    <property type="evidence" value="ECO:0007669"/>
    <property type="project" value="TreeGrafter"/>
</dbReference>
<dbReference type="GO" id="GO:0003841">
    <property type="term" value="F:1-acylglycerol-3-phosphate O-acyltransferase activity"/>
    <property type="evidence" value="ECO:0007669"/>
    <property type="project" value="UniProtKB-UniRule"/>
</dbReference>
<evidence type="ECO:0000256" key="7">
    <source>
        <dbReference type="ARBA" id="ARBA00023315"/>
    </source>
</evidence>
<dbReference type="CDD" id="cd00086">
    <property type="entry name" value="homeodomain"/>
    <property type="match status" value="1"/>
</dbReference>
<comment type="catalytic activity">
    <reaction evidence="10">
        <text>a 1-acyl-sn-glycero-3-phosphate + an acyl-CoA = a 1,2-diacyl-sn-glycero-3-phosphate + CoA</text>
        <dbReference type="Rhea" id="RHEA:19709"/>
        <dbReference type="ChEBI" id="CHEBI:57287"/>
        <dbReference type="ChEBI" id="CHEBI:57970"/>
        <dbReference type="ChEBI" id="CHEBI:58342"/>
        <dbReference type="ChEBI" id="CHEBI:58608"/>
        <dbReference type="EC" id="2.3.1.51"/>
    </reaction>
</comment>
<dbReference type="GO" id="GO:0005783">
    <property type="term" value="C:endoplasmic reticulum"/>
    <property type="evidence" value="ECO:0007669"/>
    <property type="project" value="TreeGrafter"/>
</dbReference>
<protein>
    <recommendedName>
        <fullName evidence="10">1-acyl-sn-glycerol-3-phosphate acyltransferase</fullName>
        <ecNumber evidence="10">2.3.1.51</ecNumber>
    </recommendedName>
</protein>
<keyword evidence="10" id="KW-0443">Lipid metabolism</keyword>
<dbReference type="GO" id="GO:0016020">
    <property type="term" value="C:membrane"/>
    <property type="evidence" value="ECO:0007669"/>
    <property type="project" value="InterPro"/>
</dbReference>
<dbReference type="PANTHER" id="PTHR10434">
    <property type="entry name" value="1-ACYL-SN-GLYCEROL-3-PHOSPHATE ACYLTRANSFERASE"/>
    <property type="match status" value="1"/>
</dbReference>
<keyword evidence="4 8" id="KW-0238">DNA-binding</keyword>
<evidence type="ECO:0000256" key="4">
    <source>
        <dbReference type="ARBA" id="ARBA00023125"/>
    </source>
</evidence>
<keyword evidence="7 10" id="KW-0012">Acyltransferase</keyword>
<dbReference type="SMART" id="SM00563">
    <property type="entry name" value="PlsC"/>
    <property type="match status" value="1"/>
</dbReference>
<dbReference type="PROSITE" id="PS50071">
    <property type="entry name" value="HOMEOBOX_2"/>
    <property type="match status" value="1"/>
</dbReference>
<evidence type="ECO:0000256" key="2">
    <source>
        <dbReference type="ARBA" id="ARBA00008655"/>
    </source>
</evidence>
<dbReference type="GO" id="GO:0003677">
    <property type="term" value="F:DNA binding"/>
    <property type="evidence" value="ECO:0007669"/>
    <property type="project" value="UniProtKB-UniRule"/>
</dbReference>
<evidence type="ECO:0000313" key="13">
    <source>
        <dbReference type="WBParaSite" id="SMRG1_36370.1"/>
    </source>
</evidence>
<evidence type="ECO:0000313" key="12">
    <source>
        <dbReference type="Proteomes" id="UP000050790"/>
    </source>
</evidence>